<dbReference type="OrthoDB" id="9770183at2"/>
<dbReference type="InterPro" id="IPR050789">
    <property type="entry name" value="Diverse_Enzym_Activities"/>
</dbReference>
<evidence type="ECO:0000313" key="2">
    <source>
        <dbReference type="EMBL" id="RFU62949.1"/>
    </source>
</evidence>
<feature type="domain" description="Beta-lactamase-related" evidence="1">
    <location>
        <begin position="9"/>
        <end position="354"/>
    </location>
</feature>
<keyword evidence="3" id="KW-1185">Reference proteome</keyword>
<gene>
    <name evidence="2" type="ORF">D0466_13450</name>
</gene>
<comment type="caution">
    <text evidence="2">The sequence shown here is derived from an EMBL/GenBank/DDBJ whole genome shotgun (WGS) entry which is preliminary data.</text>
</comment>
<dbReference type="EMBL" id="QVTD01000008">
    <property type="protein sequence ID" value="RFU62949.1"/>
    <property type="molecule type" value="Genomic_DNA"/>
</dbReference>
<organism evidence="2 3">
    <name type="scientific">Peribacillus glennii</name>
    <dbReference type="NCBI Taxonomy" id="2303991"/>
    <lineage>
        <taxon>Bacteria</taxon>
        <taxon>Bacillati</taxon>
        <taxon>Bacillota</taxon>
        <taxon>Bacilli</taxon>
        <taxon>Bacillales</taxon>
        <taxon>Bacillaceae</taxon>
        <taxon>Peribacillus</taxon>
    </lineage>
</organism>
<dbReference type="Pfam" id="PF00144">
    <property type="entry name" value="Beta-lactamase"/>
    <property type="match status" value="1"/>
</dbReference>
<dbReference type="GO" id="GO:0016787">
    <property type="term" value="F:hydrolase activity"/>
    <property type="evidence" value="ECO:0007669"/>
    <property type="project" value="UniProtKB-KW"/>
</dbReference>
<accession>A0A372LAZ0</accession>
<dbReference type="InterPro" id="IPR012338">
    <property type="entry name" value="Beta-lactam/transpept-like"/>
</dbReference>
<dbReference type="AlphaFoldDB" id="A0A372LAZ0"/>
<keyword evidence="2" id="KW-0378">Hydrolase</keyword>
<reference evidence="2 3" key="1">
    <citation type="submission" date="2018-08" db="EMBL/GenBank/DDBJ databases">
        <title>Bacillus chawlae sp. nov., Bacillus glennii sp. nov., and Bacillus saganii sp. nov. Isolated from the Vehicle Assembly Building at Kennedy Space Center where the Viking Spacecraft were Assembled.</title>
        <authorList>
            <person name="Seuylemezian A."/>
            <person name="Vaishampayan P."/>
        </authorList>
    </citation>
    <scope>NUCLEOTIDE SEQUENCE [LARGE SCALE GENOMIC DNA]</scope>
    <source>
        <strain evidence="2 3">V44-8</strain>
    </source>
</reference>
<protein>
    <submittedName>
        <fullName evidence="2">Class A beta-lactamase-related serine hydrolase</fullName>
    </submittedName>
</protein>
<proteinExistence type="predicted"/>
<dbReference type="RefSeq" id="WP_117323076.1">
    <property type="nucleotide sequence ID" value="NZ_QVTD01000008.1"/>
</dbReference>
<dbReference type="Proteomes" id="UP000262939">
    <property type="component" value="Unassembled WGS sequence"/>
</dbReference>
<dbReference type="PANTHER" id="PTHR43283:SF3">
    <property type="entry name" value="BETA-LACTAMASE FAMILY PROTEIN (AFU_ORTHOLOGUE AFUA_5G07500)"/>
    <property type="match status" value="1"/>
</dbReference>
<dbReference type="Gene3D" id="3.40.710.10">
    <property type="entry name" value="DD-peptidase/beta-lactamase superfamily"/>
    <property type="match status" value="1"/>
</dbReference>
<sequence length="376" mass="41733">MEKFDALRDFMDTVPQLGVSGIDCIVYKDHNLIFRYAAGYSDIENRIPMQTNALYNIYSATKMITCIAALQLVEKGKLLLADPLYTYLPEFNNMKVKSGTFVMKPAKQHIRIVDLFTMCAGLSYELDTPEMRKLMADTARDFSTRDFVKALAKEPLLFEPGEGWNYSYCHDVLGAVIEVVSGMSFGEYLQKNIFDPLGMKDSGFSVPEEKRERIAPQYQYSYETESVVRVSSDCIGAAGLRHESGGGGLITTAEDYILFADALACGGIGKNGPKIISENTINLMRRNQLKGKCLSDYREMVVAEGIGYGLGVSVVMDAAAALRLVPENSFSWGGLGGVQAFIDPANKLSYFVAQHTIYSPKHLIEPKMLNILYSRI</sequence>
<evidence type="ECO:0000313" key="3">
    <source>
        <dbReference type="Proteomes" id="UP000262939"/>
    </source>
</evidence>
<dbReference type="InterPro" id="IPR001466">
    <property type="entry name" value="Beta-lactam-related"/>
</dbReference>
<dbReference type="SUPFAM" id="SSF56601">
    <property type="entry name" value="beta-lactamase/transpeptidase-like"/>
    <property type="match status" value="1"/>
</dbReference>
<evidence type="ECO:0000259" key="1">
    <source>
        <dbReference type="Pfam" id="PF00144"/>
    </source>
</evidence>
<name>A0A372LAZ0_9BACI</name>
<dbReference type="PANTHER" id="PTHR43283">
    <property type="entry name" value="BETA-LACTAMASE-RELATED"/>
    <property type="match status" value="1"/>
</dbReference>